<dbReference type="GO" id="GO:1903259">
    <property type="term" value="P:exon-exon junction complex disassembly"/>
    <property type="evidence" value="ECO:0007669"/>
    <property type="project" value="InterPro"/>
</dbReference>
<reference evidence="3 4" key="1">
    <citation type="journal article" date="2016" name="PLoS ONE">
        <title>Sequence Assembly of Yarrowia lipolytica Strain W29/CLIB89 Shows Transposable Element Diversity.</title>
        <authorList>
            <person name="Magnan C."/>
            <person name="Yu J."/>
            <person name="Chang I."/>
            <person name="Jahn E."/>
            <person name="Kanomata Y."/>
            <person name="Wu J."/>
            <person name="Zeller M."/>
            <person name="Oakes M."/>
            <person name="Baldi P."/>
            <person name="Sandmeyer S."/>
        </authorList>
    </citation>
    <scope>NUCLEOTIDE SEQUENCE [LARGE SCALE GENOMIC DNA]</scope>
    <source>
        <strain evidence="4">CLIB89(W29)</strain>
    </source>
</reference>
<dbReference type="GeneID" id="2906703"/>
<dbReference type="GO" id="GO:0005737">
    <property type="term" value="C:cytoplasm"/>
    <property type="evidence" value="ECO:0007669"/>
    <property type="project" value="TreeGrafter"/>
</dbReference>
<feature type="compositionally biased region" description="Polar residues" evidence="1">
    <location>
        <begin position="223"/>
        <end position="255"/>
    </location>
</feature>
<dbReference type="AlphaFoldDB" id="A0A1D8N616"/>
<dbReference type="SUPFAM" id="SSF101931">
    <property type="entry name" value="Pym (Within the bgcn gene intron protein, WIBG), N-terminal domain"/>
    <property type="match status" value="1"/>
</dbReference>
<dbReference type="EMBL" id="CP017554">
    <property type="protein sequence ID" value="AOW01080.1"/>
    <property type="molecule type" value="Genomic_DNA"/>
</dbReference>
<evidence type="ECO:0000256" key="1">
    <source>
        <dbReference type="SAM" id="MobiDB-lite"/>
    </source>
</evidence>
<accession>A0A1D8N616</accession>
<feature type="domain" description="WIBG Mago-binding" evidence="2">
    <location>
        <begin position="59"/>
        <end position="85"/>
    </location>
</feature>
<evidence type="ECO:0000313" key="4">
    <source>
        <dbReference type="Proteomes" id="UP000182444"/>
    </source>
</evidence>
<name>A0A1D8N616_YARLL</name>
<sequence length="291" mass="32363">MFRVTSVSSILGWDKQINHWGAQLRLGWRPICVQFAHLQNAERYTSSMASLTGTYEKDGERVVGGTVRSDGSVRPIAKVRPGYIAKEDVPKYKPRGARERDARLGIVSAESPIARVETQASGADDNKSAIKARIQAAKAEFERKKREKEKGPRKEEKQMVEESVIFDNSGKSPDDISNMIAAVDNLDIRSTPDTTAPTKTSTTTSKLQSKHKKREDKTERSDSTQIQVESQAESESKSQVESPTNLTTTPQSTQRIPLKSRHARKAESPTEEKSSNNANKTSGYIPPHKRK</sequence>
<feature type="compositionally biased region" description="Low complexity" evidence="1">
    <location>
        <begin position="191"/>
        <end position="207"/>
    </location>
</feature>
<gene>
    <name evidence="3" type="ORF">YALI1_B02496g</name>
</gene>
<dbReference type="GO" id="GO:0003723">
    <property type="term" value="F:RNA binding"/>
    <property type="evidence" value="ECO:0007669"/>
    <property type="project" value="TreeGrafter"/>
</dbReference>
<evidence type="ECO:0000259" key="2">
    <source>
        <dbReference type="SMART" id="SM01273"/>
    </source>
</evidence>
<dbReference type="VEuPathDB" id="FungiDB:YALI1_B02496g"/>
<dbReference type="InterPro" id="IPR036348">
    <property type="entry name" value="WIBG_N_sf"/>
</dbReference>
<feature type="region of interest" description="Disordered" evidence="1">
    <location>
        <begin position="141"/>
        <end position="291"/>
    </location>
</feature>
<dbReference type="SMART" id="SM01273">
    <property type="entry name" value="Mago-bind"/>
    <property type="match status" value="1"/>
</dbReference>
<dbReference type="KEGG" id="yli:2906703"/>
<dbReference type="Pfam" id="PF09282">
    <property type="entry name" value="Mago-bind"/>
    <property type="match status" value="1"/>
</dbReference>
<evidence type="ECO:0000313" key="3">
    <source>
        <dbReference type="EMBL" id="AOW01080.1"/>
    </source>
</evidence>
<dbReference type="InterPro" id="IPR015362">
    <property type="entry name" value="WIBG_mago-bd"/>
</dbReference>
<dbReference type="Proteomes" id="UP000182444">
    <property type="component" value="Chromosome 1B"/>
</dbReference>
<feature type="compositionally biased region" description="Basic and acidic residues" evidence="1">
    <location>
        <begin position="141"/>
        <end position="160"/>
    </location>
</feature>
<dbReference type="PANTHER" id="PTHR22959:SF0">
    <property type="entry name" value="PARTNER OF Y14 AND MAGO"/>
    <property type="match status" value="1"/>
</dbReference>
<dbReference type="VEuPathDB" id="FungiDB:YALI0_B01562g"/>
<dbReference type="GO" id="GO:0035145">
    <property type="term" value="C:exon-exon junction complex"/>
    <property type="evidence" value="ECO:0007669"/>
    <property type="project" value="TreeGrafter"/>
</dbReference>
<proteinExistence type="predicted"/>
<dbReference type="RefSeq" id="XP_500390.3">
    <property type="nucleotide sequence ID" value="XM_500390.3"/>
</dbReference>
<protein>
    <recommendedName>
        <fullName evidence="2">WIBG Mago-binding domain-containing protein</fullName>
    </recommendedName>
</protein>
<dbReference type="PANTHER" id="PTHR22959">
    <property type="entry name" value="PYM PROTEIN"/>
    <property type="match status" value="1"/>
</dbReference>
<dbReference type="InterPro" id="IPR039333">
    <property type="entry name" value="PYM1"/>
</dbReference>
<feature type="compositionally biased region" description="Basic and acidic residues" evidence="1">
    <location>
        <begin position="265"/>
        <end position="274"/>
    </location>
</feature>
<organism evidence="3 4">
    <name type="scientific">Yarrowia lipolytica</name>
    <name type="common">Candida lipolytica</name>
    <dbReference type="NCBI Taxonomy" id="4952"/>
    <lineage>
        <taxon>Eukaryota</taxon>
        <taxon>Fungi</taxon>
        <taxon>Dikarya</taxon>
        <taxon>Ascomycota</taxon>
        <taxon>Saccharomycotina</taxon>
        <taxon>Dipodascomycetes</taxon>
        <taxon>Dipodascales</taxon>
        <taxon>Dipodascales incertae sedis</taxon>
        <taxon>Yarrowia</taxon>
    </lineage>
</organism>